<feature type="transmembrane region" description="Helical" evidence="6">
    <location>
        <begin position="260"/>
        <end position="280"/>
    </location>
</feature>
<dbReference type="RefSeq" id="WP_203327202.1">
    <property type="nucleotide sequence ID" value="NZ_CP069213.1"/>
</dbReference>
<keyword evidence="10" id="KW-1185">Reference proteome</keyword>
<organism evidence="9 10">
    <name type="scientific">Shewanella litorisediminis</name>
    <dbReference type="NCBI Taxonomy" id="1173586"/>
    <lineage>
        <taxon>Bacteria</taxon>
        <taxon>Pseudomonadati</taxon>
        <taxon>Pseudomonadota</taxon>
        <taxon>Gammaproteobacteria</taxon>
        <taxon>Alteromonadales</taxon>
        <taxon>Shewanellaceae</taxon>
        <taxon>Shewanella</taxon>
    </lineage>
</organism>
<evidence type="ECO:0000256" key="2">
    <source>
        <dbReference type="ARBA" id="ARBA00022475"/>
    </source>
</evidence>
<name>A0ABX7G8X7_9GAMM</name>
<sequence>MNSVVIAVCLMLALSLARVNVVIALTISALVAGLWGGMGLTATIEAFNTGLGGGAQIALSYALLGAFAVALSHSGLTTVISHSVIKKLGRENDAKALGTVRMLLLVSLLAMAMASQNILPIHIAFIPILVPPLLHLMSKLKLDRRLVACVLTFGLVTTYMVLPVGFGGIFLNDILLANLTGNGLEASREQVPGAMLIPALGMILGLLIAVFISYRKPRNYVEEQILAAEPEERINSRSLLIAVIAIVATLVVQLKTDSMIFGALIGFMVFSLSGAVKHVADQDIFTQGVRMMANIGFIMIAAAGFAAVVKATGDVGNLVSSLSELIGDNKALAAFLMLLVGLLITMGIGSSFSTIPIIATIYVPLALSFGFSVPATIALVGTAAALGDAGSPASDSTLGPTAGLNADGQHDHMRDSVIPTFIHYNIPLLVFGWIAAMVL</sequence>
<feature type="domain" description="Na+/H+ antiporter NhaC-like C-terminal" evidence="7">
    <location>
        <begin position="150"/>
        <end position="433"/>
    </location>
</feature>
<feature type="transmembrane region" description="Helical" evidence="6">
    <location>
        <begin position="361"/>
        <end position="386"/>
    </location>
</feature>
<evidence type="ECO:0000259" key="8">
    <source>
        <dbReference type="Pfam" id="PF13726"/>
    </source>
</evidence>
<proteinExistence type="predicted"/>
<protein>
    <submittedName>
        <fullName evidence="9">Na+/H+ antiporter family protein</fullName>
    </submittedName>
</protein>
<dbReference type="PANTHER" id="PTHR37821:SF1">
    <property type="entry name" value="AMINO ACID TRANSPORTER YUIF-RELATED"/>
    <property type="match status" value="1"/>
</dbReference>
<comment type="subcellular location">
    <subcellularLocation>
        <location evidence="1">Cell membrane</location>
        <topology evidence="1">Multi-pass membrane protein</topology>
    </subcellularLocation>
</comment>
<evidence type="ECO:0000256" key="6">
    <source>
        <dbReference type="SAM" id="Phobius"/>
    </source>
</evidence>
<evidence type="ECO:0000256" key="1">
    <source>
        <dbReference type="ARBA" id="ARBA00004651"/>
    </source>
</evidence>
<feature type="transmembrane region" description="Helical" evidence="6">
    <location>
        <begin position="421"/>
        <end position="438"/>
    </location>
</feature>
<dbReference type="PANTHER" id="PTHR37821">
    <property type="entry name" value="AMINO ACID TRANSPORTER YUIF-RELATED"/>
    <property type="match status" value="1"/>
</dbReference>
<feature type="transmembrane region" description="Helical" evidence="6">
    <location>
        <begin position="118"/>
        <end position="134"/>
    </location>
</feature>
<dbReference type="Pfam" id="PF13726">
    <property type="entry name" value="Na_H_antiport_2"/>
    <property type="match status" value="1"/>
</dbReference>
<accession>A0ABX7G8X7</accession>
<evidence type="ECO:0000313" key="9">
    <source>
        <dbReference type="EMBL" id="QRH03658.1"/>
    </source>
</evidence>
<evidence type="ECO:0000256" key="3">
    <source>
        <dbReference type="ARBA" id="ARBA00022692"/>
    </source>
</evidence>
<keyword evidence="5 6" id="KW-0472">Membrane</keyword>
<feature type="domain" description="Putative Na+/H+ antiporter N-terminal" evidence="8">
    <location>
        <begin position="2"/>
        <end position="88"/>
    </location>
</feature>
<dbReference type="Proteomes" id="UP000596252">
    <property type="component" value="Chromosome"/>
</dbReference>
<feature type="transmembrane region" description="Helical" evidence="6">
    <location>
        <begin position="234"/>
        <end position="254"/>
    </location>
</feature>
<dbReference type="PRINTS" id="PR00173">
    <property type="entry name" value="EDTRNSPORT"/>
</dbReference>
<dbReference type="InterPro" id="IPR032813">
    <property type="entry name" value="Na_H_antiport_N"/>
</dbReference>
<gene>
    <name evidence="9" type="ORF">JQC75_10750</name>
</gene>
<feature type="transmembrane region" description="Helical" evidence="6">
    <location>
        <begin position="191"/>
        <end position="214"/>
    </location>
</feature>
<keyword evidence="3 6" id="KW-0812">Transmembrane</keyword>
<dbReference type="InterPro" id="IPR052576">
    <property type="entry name" value="AA_Transporter-Related"/>
</dbReference>
<dbReference type="Pfam" id="PF03553">
    <property type="entry name" value="Na_H_antiporter"/>
    <property type="match status" value="1"/>
</dbReference>
<dbReference type="InterPro" id="IPR018461">
    <property type="entry name" value="Na/H_Antiport_NhaC-like_C"/>
</dbReference>
<feature type="transmembrane region" description="Helical" evidence="6">
    <location>
        <begin position="292"/>
        <end position="311"/>
    </location>
</feature>
<evidence type="ECO:0000256" key="5">
    <source>
        <dbReference type="ARBA" id="ARBA00023136"/>
    </source>
</evidence>
<keyword evidence="2" id="KW-1003">Cell membrane</keyword>
<feature type="transmembrane region" description="Helical" evidence="6">
    <location>
        <begin position="94"/>
        <end position="112"/>
    </location>
</feature>
<feature type="transmembrane region" description="Helical" evidence="6">
    <location>
        <begin position="146"/>
        <end position="171"/>
    </location>
</feature>
<evidence type="ECO:0000259" key="7">
    <source>
        <dbReference type="Pfam" id="PF03553"/>
    </source>
</evidence>
<feature type="transmembrane region" description="Helical" evidence="6">
    <location>
        <begin position="58"/>
        <end position="82"/>
    </location>
</feature>
<evidence type="ECO:0000256" key="4">
    <source>
        <dbReference type="ARBA" id="ARBA00022989"/>
    </source>
</evidence>
<dbReference type="EMBL" id="CP069213">
    <property type="protein sequence ID" value="QRH03658.1"/>
    <property type="molecule type" value="Genomic_DNA"/>
</dbReference>
<keyword evidence="4 6" id="KW-1133">Transmembrane helix</keyword>
<evidence type="ECO:0000313" key="10">
    <source>
        <dbReference type="Proteomes" id="UP000596252"/>
    </source>
</evidence>
<reference evidence="9 10" key="1">
    <citation type="journal article" date="2012" name="Antonie Van Leeuwenhoek">
        <title>Shewanella litorisediminis sp. nov., a gammaproteobacterium isolated from a tidal flat sediment.</title>
        <authorList>
            <person name="Lee M.H."/>
            <person name="Yoon J.H."/>
        </authorList>
    </citation>
    <scope>NUCLEOTIDE SEQUENCE [LARGE SCALE GENOMIC DNA]</scope>
    <source>
        <strain evidence="9 10">SMK1-12</strain>
    </source>
</reference>
<feature type="transmembrane region" description="Helical" evidence="6">
    <location>
        <begin position="331"/>
        <end position="349"/>
    </location>
</feature>